<evidence type="ECO:0000313" key="3">
    <source>
        <dbReference type="EMBL" id="CCA73499.1"/>
    </source>
</evidence>
<dbReference type="SUPFAM" id="SSF52058">
    <property type="entry name" value="L domain-like"/>
    <property type="match status" value="1"/>
</dbReference>
<protein>
    <recommendedName>
        <fullName evidence="2">F-box domain-containing protein</fullName>
    </recommendedName>
</protein>
<dbReference type="InterPro" id="IPR036047">
    <property type="entry name" value="F-box-like_dom_sf"/>
</dbReference>
<name>G4TQA6_SERID</name>
<dbReference type="Proteomes" id="UP000007148">
    <property type="component" value="Unassembled WGS sequence"/>
</dbReference>
<dbReference type="Pfam" id="PF12937">
    <property type="entry name" value="F-box-like"/>
    <property type="match status" value="1"/>
</dbReference>
<keyword evidence="4" id="KW-1185">Reference proteome</keyword>
<evidence type="ECO:0000259" key="2">
    <source>
        <dbReference type="PROSITE" id="PS50181"/>
    </source>
</evidence>
<reference evidence="3 4" key="1">
    <citation type="journal article" date="2011" name="PLoS Pathog.">
        <title>Endophytic Life Strategies Decoded by Genome and Transcriptome Analyses of the Mutualistic Root Symbiont Piriformospora indica.</title>
        <authorList>
            <person name="Zuccaro A."/>
            <person name="Lahrmann U."/>
            <person name="Guldener U."/>
            <person name="Langen G."/>
            <person name="Pfiffi S."/>
            <person name="Biedenkopf D."/>
            <person name="Wong P."/>
            <person name="Samans B."/>
            <person name="Grimm C."/>
            <person name="Basiewicz M."/>
            <person name="Murat C."/>
            <person name="Martin F."/>
            <person name="Kogel K.H."/>
        </authorList>
    </citation>
    <scope>NUCLEOTIDE SEQUENCE [LARGE SCALE GENOMIC DNA]</scope>
    <source>
        <strain evidence="3 4">DSM 11827</strain>
    </source>
</reference>
<accession>G4TQA6</accession>
<dbReference type="HOGENOM" id="CLU_577603_0_0_1"/>
<gene>
    <name evidence="3" type="ORF">PIIN_07452</name>
</gene>
<proteinExistence type="predicted"/>
<feature type="domain" description="F-box" evidence="2">
    <location>
        <begin position="56"/>
        <end position="106"/>
    </location>
</feature>
<dbReference type="InterPro" id="IPR001810">
    <property type="entry name" value="F-box_dom"/>
</dbReference>
<dbReference type="OrthoDB" id="3232608at2759"/>
<keyword evidence="1" id="KW-0175">Coiled coil</keyword>
<sequence>METTRLLLERCQRKVEDLERQLRSAKSHHASLTRELQRYSSESWQASDEYQVARHKISLYDLPDELLCEIFEYATLLCHPFIRSVLLVCKRFHRIIMSTSSLWTRIDLRFPKDLMDSFFPTKEYVETCLERSRGRLLDITIEFPRYITTTNYALDQVVVKMTPILGGDASMDLQETLVGVDWQCDSSLVEERVTHLETVAKSLIGSNGEYMLRWRSLSMILSEDEWGNFFLACMQDYPAPDLQRLEIMNMRFMEDWFEDGDCSFPTMPQLRSLKTERLCLHWLDPAPATLTHLDTAYKLGLLFDHLSGLQQLRHLCIRDATSESLYQKDPVTLPHLSKLYIYGNIDGTLASLVTPKLEVLFVCSSQTMVKKLLPNVPLIEWEWSLDGSKPEGIFSSQRDALGSIFSKMRETRRLYLQGFKAGMIDEIEKKKNRRNGGLPASLQVIEILVGGVRETIVTRTS</sequence>
<feature type="coiled-coil region" evidence="1">
    <location>
        <begin position="1"/>
        <end position="42"/>
    </location>
</feature>
<dbReference type="EMBL" id="CAFZ01000230">
    <property type="protein sequence ID" value="CCA73499.1"/>
    <property type="molecule type" value="Genomic_DNA"/>
</dbReference>
<dbReference type="AlphaFoldDB" id="G4TQA6"/>
<evidence type="ECO:0000313" key="4">
    <source>
        <dbReference type="Proteomes" id="UP000007148"/>
    </source>
</evidence>
<evidence type="ECO:0000256" key="1">
    <source>
        <dbReference type="SAM" id="Coils"/>
    </source>
</evidence>
<dbReference type="Gene3D" id="1.20.1280.50">
    <property type="match status" value="1"/>
</dbReference>
<dbReference type="PROSITE" id="PS50181">
    <property type="entry name" value="FBOX"/>
    <property type="match status" value="1"/>
</dbReference>
<organism evidence="3 4">
    <name type="scientific">Serendipita indica (strain DSM 11827)</name>
    <name type="common">Root endophyte fungus</name>
    <name type="synonym">Piriformospora indica</name>
    <dbReference type="NCBI Taxonomy" id="1109443"/>
    <lineage>
        <taxon>Eukaryota</taxon>
        <taxon>Fungi</taxon>
        <taxon>Dikarya</taxon>
        <taxon>Basidiomycota</taxon>
        <taxon>Agaricomycotina</taxon>
        <taxon>Agaricomycetes</taxon>
        <taxon>Sebacinales</taxon>
        <taxon>Serendipitaceae</taxon>
        <taxon>Serendipita</taxon>
    </lineage>
</organism>
<comment type="caution">
    <text evidence="3">The sequence shown here is derived from an EMBL/GenBank/DDBJ whole genome shotgun (WGS) entry which is preliminary data.</text>
</comment>
<dbReference type="InParanoid" id="G4TQA6"/>
<dbReference type="SUPFAM" id="SSF81383">
    <property type="entry name" value="F-box domain"/>
    <property type="match status" value="1"/>
</dbReference>